<dbReference type="Proteomes" id="UP000183371">
    <property type="component" value="Unassembled WGS sequence"/>
</dbReference>
<protein>
    <submittedName>
        <fullName evidence="2">Nucleoside diphosphate kinase</fullName>
    </submittedName>
</protein>
<evidence type="ECO:0000313" key="2">
    <source>
        <dbReference type="EMBL" id="SFU01830.1"/>
    </source>
</evidence>
<evidence type="ECO:0000313" key="3">
    <source>
        <dbReference type="Proteomes" id="UP000183371"/>
    </source>
</evidence>
<keyword evidence="3" id="KW-1185">Reference proteome</keyword>
<dbReference type="PROSITE" id="PS51374">
    <property type="entry name" value="NDPK_LIKE"/>
    <property type="match status" value="1"/>
</dbReference>
<dbReference type="RefSeq" id="WP_054784338.1">
    <property type="nucleotide sequence ID" value="NZ_FPBD01000006.1"/>
</dbReference>
<proteinExistence type="inferred from homology"/>
<dbReference type="EMBL" id="FPBD01000006">
    <property type="protein sequence ID" value="SFU01830.1"/>
    <property type="molecule type" value="Genomic_DNA"/>
</dbReference>
<organism evidence="2 3">
    <name type="scientific">Pseudovibrio denitrificans</name>
    <dbReference type="NCBI Taxonomy" id="258256"/>
    <lineage>
        <taxon>Bacteria</taxon>
        <taxon>Pseudomonadati</taxon>
        <taxon>Pseudomonadota</taxon>
        <taxon>Alphaproteobacteria</taxon>
        <taxon>Hyphomicrobiales</taxon>
        <taxon>Stappiaceae</taxon>
        <taxon>Pseudovibrio</taxon>
    </lineage>
</organism>
<comment type="similarity">
    <text evidence="1">Belongs to the NDK family.</text>
</comment>
<dbReference type="SUPFAM" id="SSF54919">
    <property type="entry name" value="Nucleoside diphosphate kinase, NDK"/>
    <property type="match status" value="1"/>
</dbReference>
<evidence type="ECO:0000256" key="1">
    <source>
        <dbReference type="PROSITE-ProRule" id="PRU00706"/>
    </source>
</evidence>
<dbReference type="InterPro" id="IPR036850">
    <property type="entry name" value="NDK-like_dom_sf"/>
</dbReference>
<keyword evidence="2" id="KW-0418">Kinase</keyword>
<gene>
    <name evidence="2" type="ORF">SAMN05444141_106309</name>
</gene>
<accession>A0A1I7CQU8</accession>
<dbReference type="GO" id="GO:0016301">
    <property type="term" value="F:kinase activity"/>
    <property type="evidence" value="ECO:0007669"/>
    <property type="project" value="UniProtKB-KW"/>
</dbReference>
<dbReference type="AlphaFoldDB" id="A0A1I7CQU8"/>
<comment type="caution">
    <text evidence="1">Lacks conserved residue(s) required for the propagation of feature annotation.</text>
</comment>
<reference evidence="3" key="1">
    <citation type="submission" date="2016-10" db="EMBL/GenBank/DDBJ databases">
        <authorList>
            <person name="Varghese N."/>
            <person name="Submissions S."/>
        </authorList>
    </citation>
    <scope>NUCLEOTIDE SEQUENCE [LARGE SCALE GENOMIC DNA]</scope>
    <source>
        <strain evidence="3">DSM 17465</strain>
    </source>
</reference>
<dbReference type="Gene3D" id="3.30.70.141">
    <property type="entry name" value="Nucleoside diphosphate kinase-like domain"/>
    <property type="match status" value="1"/>
</dbReference>
<name>A0A1I7CQU8_9HYPH</name>
<sequence>MEHNILVIKPDQEKQVWFVEGIKADLVQSGLEIVAICKKHLDADEFNRCFICKNGTHLAYMTNSPVVAVLYKGRSAVSFGRNYKYKIRKQHAADKLRNILHSTEPGNEFAAQFDLFFPTLRVADHHQFSDQGVCFNQLNIDQVDRLPELTSFNLVAMNEIEANSPQFKAVSSLRNCRYVAIRDTLQSEAEVLRYRQKQASLSSGMREVNILLLKRPQNASSVIKLLKEQQKIQGVVCYKPSFTLLQTEMLRTAIFKNDLFCVGGSFGEGDPG</sequence>
<keyword evidence="2" id="KW-0808">Transferase</keyword>